<gene>
    <name evidence="5" type="ORF">Val02_02660</name>
</gene>
<keyword evidence="6" id="KW-1185">Reference proteome</keyword>
<dbReference type="InterPro" id="IPR053876">
    <property type="entry name" value="Phage_int_M"/>
</dbReference>
<dbReference type="EMBL" id="BOPF01000002">
    <property type="protein sequence ID" value="GIJ43380.1"/>
    <property type="molecule type" value="Genomic_DNA"/>
</dbReference>
<feature type="region of interest" description="Disordered" evidence="3">
    <location>
        <begin position="246"/>
        <end position="283"/>
    </location>
</feature>
<dbReference type="SUPFAM" id="SSF56349">
    <property type="entry name" value="DNA breaking-rejoining enzymes"/>
    <property type="match status" value="1"/>
</dbReference>
<comment type="caution">
    <text evidence="5">The sequence shown here is derived from an EMBL/GenBank/DDBJ whole genome shotgun (WGS) entry which is preliminary data.</text>
</comment>
<dbReference type="GO" id="GO:0003677">
    <property type="term" value="F:DNA binding"/>
    <property type="evidence" value="ECO:0007669"/>
    <property type="project" value="UniProtKB-KW"/>
</dbReference>
<evidence type="ECO:0000256" key="1">
    <source>
        <dbReference type="ARBA" id="ARBA00023125"/>
    </source>
</evidence>
<sequence length="283" mass="31477">MPVGGRFRAVVVAGQGHTAVQQSPYRSHLKANILPLIGHLRLDEVKGSTVAAVLRSPRERGYAYETIDKHTTVMLGMFGYAVSEGHIEFNPVHAMPNKPFERVDENPGDQHEPVYLTLRQYRRILFSADPHDRPLIEFMAGSGTRFGEATAVQVGAFKTAGGTAVHVRRAWKRNDGRGYYIGLPKDRKKRWVTISPSTFEAVRPLLDGRAPDALVFTTPQGLPVRHVDWIVRIWNPAIVAAMRCEEPSSGATGPKSSVGGALRTHLRRQRRGHPGRWPMQKGQ</sequence>
<feature type="domain" description="Phage integrase central" evidence="4">
    <location>
        <begin position="21"/>
        <end position="95"/>
    </location>
</feature>
<dbReference type="Proteomes" id="UP000619260">
    <property type="component" value="Unassembled WGS sequence"/>
</dbReference>
<proteinExistence type="predicted"/>
<accession>A0A8J3YG45</accession>
<dbReference type="RefSeq" id="WP_203896968.1">
    <property type="nucleotide sequence ID" value="NZ_BOPF01000002.1"/>
</dbReference>
<dbReference type="GO" id="GO:0015074">
    <property type="term" value="P:DNA integration"/>
    <property type="evidence" value="ECO:0007669"/>
    <property type="project" value="InterPro"/>
</dbReference>
<name>A0A8J3YG45_9ACTN</name>
<protein>
    <recommendedName>
        <fullName evidence="4">Phage integrase central domain-containing protein</fullName>
    </recommendedName>
</protein>
<evidence type="ECO:0000313" key="6">
    <source>
        <dbReference type="Proteomes" id="UP000619260"/>
    </source>
</evidence>
<dbReference type="InterPro" id="IPR011010">
    <property type="entry name" value="DNA_brk_join_enz"/>
</dbReference>
<organism evidence="5 6">
    <name type="scientific">Virgisporangium aliadipatigenens</name>
    <dbReference type="NCBI Taxonomy" id="741659"/>
    <lineage>
        <taxon>Bacteria</taxon>
        <taxon>Bacillati</taxon>
        <taxon>Actinomycetota</taxon>
        <taxon>Actinomycetes</taxon>
        <taxon>Micromonosporales</taxon>
        <taxon>Micromonosporaceae</taxon>
        <taxon>Virgisporangium</taxon>
    </lineage>
</organism>
<evidence type="ECO:0000313" key="5">
    <source>
        <dbReference type="EMBL" id="GIJ43380.1"/>
    </source>
</evidence>
<feature type="compositionally biased region" description="Basic residues" evidence="3">
    <location>
        <begin position="264"/>
        <end position="274"/>
    </location>
</feature>
<dbReference type="Gene3D" id="1.10.150.130">
    <property type="match status" value="1"/>
</dbReference>
<keyword evidence="2" id="KW-0233">DNA recombination</keyword>
<evidence type="ECO:0000256" key="3">
    <source>
        <dbReference type="SAM" id="MobiDB-lite"/>
    </source>
</evidence>
<dbReference type="Pfam" id="PF22022">
    <property type="entry name" value="Phage_int_M"/>
    <property type="match status" value="1"/>
</dbReference>
<dbReference type="GO" id="GO:0006310">
    <property type="term" value="P:DNA recombination"/>
    <property type="evidence" value="ECO:0007669"/>
    <property type="project" value="UniProtKB-KW"/>
</dbReference>
<evidence type="ECO:0000256" key="2">
    <source>
        <dbReference type="ARBA" id="ARBA00023172"/>
    </source>
</evidence>
<dbReference type="InterPro" id="IPR013762">
    <property type="entry name" value="Integrase-like_cat_sf"/>
</dbReference>
<keyword evidence="1" id="KW-0238">DNA-binding</keyword>
<dbReference type="InterPro" id="IPR010998">
    <property type="entry name" value="Integrase_recombinase_N"/>
</dbReference>
<dbReference type="AlphaFoldDB" id="A0A8J3YG45"/>
<dbReference type="Gene3D" id="1.10.443.10">
    <property type="entry name" value="Intergrase catalytic core"/>
    <property type="match status" value="1"/>
</dbReference>
<reference evidence="5" key="1">
    <citation type="submission" date="2021-01" db="EMBL/GenBank/DDBJ databases">
        <title>Whole genome shotgun sequence of Virgisporangium aliadipatigenens NBRC 105644.</title>
        <authorList>
            <person name="Komaki H."/>
            <person name="Tamura T."/>
        </authorList>
    </citation>
    <scope>NUCLEOTIDE SEQUENCE</scope>
    <source>
        <strain evidence="5">NBRC 105644</strain>
    </source>
</reference>
<evidence type="ECO:0000259" key="4">
    <source>
        <dbReference type="Pfam" id="PF22022"/>
    </source>
</evidence>